<dbReference type="GO" id="GO:0005886">
    <property type="term" value="C:plasma membrane"/>
    <property type="evidence" value="ECO:0007669"/>
    <property type="project" value="UniProtKB-SubCell"/>
</dbReference>
<dbReference type="InterPro" id="IPR003660">
    <property type="entry name" value="HAMP_dom"/>
</dbReference>
<dbReference type="SUPFAM" id="SSF47384">
    <property type="entry name" value="Homodimeric domain of signal transducing histidine kinase"/>
    <property type="match status" value="1"/>
</dbReference>
<evidence type="ECO:0000256" key="7">
    <source>
        <dbReference type="ARBA" id="ARBA00022692"/>
    </source>
</evidence>
<dbReference type="Pfam" id="PF02518">
    <property type="entry name" value="HATPase_c"/>
    <property type="match status" value="1"/>
</dbReference>
<dbReference type="PANTHER" id="PTHR45436:SF5">
    <property type="entry name" value="SENSOR HISTIDINE KINASE TRCS"/>
    <property type="match status" value="1"/>
</dbReference>
<feature type="compositionally biased region" description="Basic and acidic residues" evidence="12">
    <location>
        <begin position="65"/>
        <end position="77"/>
    </location>
</feature>
<keyword evidence="9 13" id="KW-1133">Transmembrane helix</keyword>
<feature type="domain" description="Histidine kinase" evidence="14">
    <location>
        <begin position="259"/>
        <end position="473"/>
    </location>
</feature>
<dbReference type="Gene3D" id="1.10.287.130">
    <property type="match status" value="1"/>
</dbReference>
<dbReference type="CDD" id="cd06225">
    <property type="entry name" value="HAMP"/>
    <property type="match status" value="1"/>
</dbReference>
<dbReference type="InterPro" id="IPR036097">
    <property type="entry name" value="HisK_dim/P_sf"/>
</dbReference>
<dbReference type="InterPro" id="IPR004358">
    <property type="entry name" value="Sig_transdc_His_kin-like_C"/>
</dbReference>
<dbReference type="GO" id="GO:0005509">
    <property type="term" value="F:calcium ion binding"/>
    <property type="evidence" value="ECO:0007669"/>
    <property type="project" value="UniProtKB-ARBA"/>
</dbReference>
<dbReference type="Pfam" id="PF00672">
    <property type="entry name" value="HAMP"/>
    <property type="match status" value="1"/>
</dbReference>
<dbReference type="FunFam" id="1.10.287.130:FF:000001">
    <property type="entry name" value="Two-component sensor histidine kinase"/>
    <property type="match status" value="1"/>
</dbReference>
<evidence type="ECO:0000256" key="2">
    <source>
        <dbReference type="ARBA" id="ARBA00001968"/>
    </source>
</evidence>
<dbReference type="SMART" id="SM00388">
    <property type="entry name" value="HisKA"/>
    <property type="match status" value="1"/>
</dbReference>
<protein>
    <recommendedName>
        <fullName evidence="4">histidine kinase</fullName>
        <ecNumber evidence="4">2.7.13.3</ecNumber>
    </recommendedName>
</protein>
<keyword evidence="8" id="KW-0418">Kinase</keyword>
<evidence type="ECO:0000256" key="5">
    <source>
        <dbReference type="ARBA" id="ARBA00022553"/>
    </source>
</evidence>
<keyword evidence="5" id="KW-0597">Phosphoprotein</keyword>
<dbReference type="InterPro" id="IPR003594">
    <property type="entry name" value="HATPase_dom"/>
</dbReference>
<dbReference type="FunFam" id="3.30.565.10:FF:000006">
    <property type="entry name" value="Sensor histidine kinase WalK"/>
    <property type="match status" value="1"/>
</dbReference>
<feature type="region of interest" description="Disordered" evidence="12">
    <location>
        <begin position="65"/>
        <end position="88"/>
    </location>
</feature>
<dbReference type="CDD" id="cd00082">
    <property type="entry name" value="HisKA"/>
    <property type="match status" value="1"/>
</dbReference>
<comment type="cofactor">
    <cofactor evidence="2">
        <name>a divalent metal cation</name>
        <dbReference type="ChEBI" id="CHEBI:60240"/>
    </cofactor>
</comment>
<evidence type="ECO:0000256" key="6">
    <source>
        <dbReference type="ARBA" id="ARBA00022679"/>
    </source>
</evidence>
<feature type="transmembrane region" description="Helical" evidence="13">
    <location>
        <begin position="161"/>
        <end position="183"/>
    </location>
</feature>
<evidence type="ECO:0000259" key="15">
    <source>
        <dbReference type="PROSITE" id="PS50885"/>
    </source>
</evidence>
<dbReference type="SUPFAM" id="SSF158472">
    <property type="entry name" value="HAMP domain-like"/>
    <property type="match status" value="1"/>
</dbReference>
<comment type="subcellular location">
    <subcellularLocation>
        <location evidence="3">Cell membrane</location>
    </subcellularLocation>
</comment>
<evidence type="ECO:0000256" key="11">
    <source>
        <dbReference type="ARBA" id="ARBA00023136"/>
    </source>
</evidence>
<dbReference type="AlphaFoldDB" id="A0A1X1U4U5"/>
<keyword evidence="6" id="KW-0808">Transferase</keyword>
<dbReference type="EC" id="2.7.13.3" evidence="4"/>
<feature type="transmembrane region" description="Helical" evidence="13">
    <location>
        <begin position="15"/>
        <end position="37"/>
    </location>
</feature>
<keyword evidence="11 13" id="KW-0472">Membrane</keyword>
<evidence type="ECO:0000313" key="17">
    <source>
        <dbReference type="Proteomes" id="UP000193465"/>
    </source>
</evidence>
<evidence type="ECO:0000256" key="3">
    <source>
        <dbReference type="ARBA" id="ARBA00004236"/>
    </source>
</evidence>
<dbReference type="InterPro" id="IPR036890">
    <property type="entry name" value="HATPase_C_sf"/>
</dbReference>
<evidence type="ECO:0000256" key="9">
    <source>
        <dbReference type="ARBA" id="ARBA00022989"/>
    </source>
</evidence>
<dbReference type="EMBL" id="LQOT01000011">
    <property type="protein sequence ID" value="ORV51823.1"/>
    <property type="molecule type" value="Genomic_DNA"/>
</dbReference>
<dbReference type="Gene3D" id="6.10.340.10">
    <property type="match status" value="1"/>
</dbReference>
<dbReference type="PROSITE" id="PS50885">
    <property type="entry name" value="HAMP"/>
    <property type="match status" value="1"/>
</dbReference>
<reference evidence="16 17" key="1">
    <citation type="submission" date="2016-01" db="EMBL/GenBank/DDBJ databases">
        <title>The new phylogeny of the genus Mycobacterium.</title>
        <authorList>
            <person name="Tarcisio F."/>
            <person name="Conor M."/>
            <person name="Antonella G."/>
            <person name="Elisabetta G."/>
            <person name="Giulia F.S."/>
            <person name="Sara T."/>
            <person name="Anna F."/>
            <person name="Clotilde B."/>
            <person name="Roberto B."/>
            <person name="Veronica D.S."/>
            <person name="Fabio R."/>
            <person name="Monica P."/>
            <person name="Olivier J."/>
            <person name="Enrico T."/>
            <person name="Nicola S."/>
        </authorList>
    </citation>
    <scope>NUCLEOTIDE SEQUENCE [LARGE SCALE GENOMIC DNA]</scope>
    <source>
        <strain evidence="16 17">ATCC 27353</strain>
    </source>
</reference>
<evidence type="ECO:0000256" key="13">
    <source>
        <dbReference type="SAM" id="Phobius"/>
    </source>
</evidence>
<dbReference type="PANTHER" id="PTHR45436">
    <property type="entry name" value="SENSOR HISTIDINE KINASE YKOH"/>
    <property type="match status" value="1"/>
</dbReference>
<dbReference type="PRINTS" id="PR00344">
    <property type="entry name" value="BCTRLSENSOR"/>
</dbReference>
<accession>A0A1X1U4U5</accession>
<dbReference type="SMART" id="SM00304">
    <property type="entry name" value="HAMP"/>
    <property type="match status" value="1"/>
</dbReference>
<keyword evidence="7 13" id="KW-0812">Transmembrane</keyword>
<comment type="caution">
    <text evidence="16">The sequence shown here is derived from an EMBL/GenBank/DDBJ whole genome shotgun (WGS) entry which is preliminary data.</text>
</comment>
<dbReference type="RefSeq" id="WP_085126791.1">
    <property type="nucleotide sequence ID" value="NZ_LQOT01000011.1"/>
</dbReference>
<dbReference type="InterPro" id="IPR050428">
    <property type="entry name" value="TCS_sensor_his_kinase"/>
</dbReference>
<dbReference type="CDD" id="cd00075">
    <property type="entry name" value="HATPase"/>
    <property type="match status" value="1"/>
</dbReference>
<gene>
    <name evidence="16" type="ORF">AWC02_03000</name>
</gene>
<keyword evidence="17" id="KW-1185">Reference proteome</keyword>
<dbReference type="SUPFAM" id="SSF55874">
    <property type="entry name" value="ATPase domain of HSP90 chaperone/DNA topoisomerase II/histidine kinase"/>
    <property type="match status" value="1"/>
</dbReference>
<comment type="catalytic activity">
    <reaction evidence="1">
        <text>ATP + protein L-histidine = ADP + protein N-phospho-L-histidine.</text>
        <dbReference type="EC" id="2.7.13.3"/>
    </reaction>
</comment>
<evidence type="ECO:0000256" key="8">
    <source>
        <dbReference type="ARBA" id="ARBA00022777"/>
    </source>
</evidence>
<organism evidence="16 17">
    <name type="scientific">Mycolicibacter engbaekii</name>
    <dbReference type="NCBI Taxonomy" id="188915"/>
    <lineage>
        <taxon>Bacteria</taxon>
        <taxon>Bacillati</taxon>
        <taxon>Actinomycetota</taxon>
        <taxon>Actinomycetes</taxon>
        <taxon>Mycobacteriales</taxon>
        <taxon>Mycobacteriaceae</taxon>
        <taxon>Mycolicibacter</taxon>
    </lineage>
</organism>
<sequence>MGTVKPLRDILPLKVSLVAATLAMVAIGLLAQGYAVTTILRHRLISRIDATLIDAAQGWALEQRTRVPSREGGDPHAGRPPTSFYVRDVDPDGNVWTVVNDQNAEPLLPPDNDVGSVPVTIGSVDGSGVQWRALSVHGENGRLITVARDLSDPRATLRYVAWWRVTIGVGVLVVLGAVGYVVVNRSLRPLGEVERTAAAIAAGQLDSRVPERDPRTEVGRLTLALNGMLAQIQEAVASSAASAENARISEERMRRFITDASHELRTPLTTIRGFAELYRQGAARDVELLMSRIESEARRMGLLVEDLLLLARTDAQRPLERHWVDLLVLATDAVHDARATAPDRCVELEVFDGPGTPEVLGDEARLRQVLSNLVTNALQHTPDGTPITVRVGTEGDDAILEVVDHGPGMSEQELERVFERFFRTDSSRARASGGTGLGLSIVDSLTRAHNGTVTVSSPPGQGCTFRVALPRLASAPAPAVELPAEIV</sequence>
<dbReference type="GO" id="GO:0000155">
    <property type="term" value="F:phosphorelay sensor kinase activity"/>
    <property type="evidence" value="ECO:0007669"/>
    <property type="project" value="InterPro"/>
</dbReference>
<keyword evidence="16" id="KW-0067">ATP-binding</keyword>
<name>A0A1X1U4U5_9MYCO</name>
<evidence type="ECO:0000256" key="4">
    <source>
        <dbReference type="ARBA" id="ARBA00012438"/>
    </source>
</evidence>
<dbReference type="Proteomes" id="UP000193465">
    <property type="component" value="Unassembled WGS sequence"/>
</dbReference>
<dbReference type="PROSITE" id="PS50109">
    <property type="entry name" value="HIS_KIN"/>
    <property type="match status" value="1"/>
</dbReference>
<dbReference type="GO" id="GO:0005524">
    <property type="term" value="F:ATP binding"/>
    <property type="evidence" value="ECO:0007669"/>
    <property type="project" value="UniProtKB-KW"/>
</dbReference>
<evidence type="ECO:0000256" key="10">
    <source>
        <dbReference type="ARBA" id="ARBA00023012"/>
    </source>
</evidence>
<evidence type="ECO:0000259" key="14">
    <source>
        <dbReference type="PROSITE" id="PS50109"/>
    </source>
</evidence>
<feature type="domain" description="HAMP" evidence="15">
    <location>
        <begin position="184"/>
        <end position="237"/>
    </location>
</feature>
<evidence type="ECO:0000256" key="1">
    <source>
        <dbReference type="ARBA" id="ARBA00000085"/>
    </source>
</evidence>
<evidence type="ECO:0000256" key="12">
    <source>
        <dbReference type="SAM" id="MobiDB-lite"/>
    </source>
</evidence>
<dbReference type="InterPro" id="IPR003661">
    <property type="entry name" value="HisK_dim/P_dom"/>
</dbReference>
<dbReference type="Pfam" id="PF00512">
    <property type="entry name" value="HisKA"/>
    <property type="match status" value="1"/>
</dbReference>
<dbReference type="InterPro" id="IPR005467">
    <property type="entry name" value="His_kinase_dom"/>
</dbReference>
<evidence type="ECO:0000313" key="16">
    <source>
        <dbReference type="EMBL" id="ORV51823.1"/>
    </source>
</evidence>
<dbReference type="SMART" id="SM00387">
    <property type="entry name" value="HATPase_c"/>
    <property type="match status" value="1"/>
</dbReference>
<dbReference type="Gene3D" id="3.30.565.10">
    <property type="entry name" value="Histidine kinase-like ATPase, C-terminal domain"/>
    <property type="match status" value="1"/>
</dbReference>
<dbReference type="STRING" id="188915.AWC02_03000"/>
<proteinExistence type="predicted"/>
<keyword evidence="10" id="KW-0902">Two-component regulatory system</keyword>
<keyword evidence="16" id="KW-0547">Nucleotide-binding</keyword>